<evidence type="ECO:0000313" key="4">
    <source>
        <dbReference type="Proteomes" id="UP001497382"/>
    </source>
</evidence>
<feature type="compositionally biased region" description="Acidic residues" evidence="1">
    <location>
        <begin position="18"/>
        <end position="28"/>
    </location>
</feature>
<organism evidence="3 4">
    <name type="scientific">Larinioides sclopetarius</name>
    <dbReference type="NCBI Taxonomy" id="280406"/>
    <lineage>
        <taxon>Eukaryota</taxon>
        <taxon>Metazoa</taxon>
        <taxon>Ecdysozoa</taxon>
        <taxon>Arthropoda</taxon>
        <taxon>Chelicerata</taxon>
        <taxon>Arachnida</taxon>
        <taxon>Araneae</taxon>
        <taxon>Araneomorphae</taxon>
        <taxon>Entelegynae</taxon>
        <taxon>Araneoidea</taxon>
        <taxon>Araneidae</taxon>
        <taxon>Larinioides</taxon>
    </lineage>
</organism>
<gene>
    <name evidence="3" type="ORF">LARSCL_LOCUS22172</name>
</gene>
<dbReference type="EMBL" id="CAXIEN010000587">
    <property type="protein sequence ID" value="CAL1300882.1"/>
    <property type="molecule type" value="Genomic_DNA"/>
</dbReference>
<dbReference type="AlphaFoldDB" id="A0AAV2BYP5"/>
<sequence>MLALPDLSNVSERKIIDNLDEEGSDAEEDLPKPEGEDSGFAPRPADGQADDPVEINQPIHLCTPGSLSTWRNNENDHSSVEIGQVFPVIGEAGSPSAAVFEAPVSESGREAPKPAGDVFQLGMELMHKFVFSPVLPAKPIQGKRGKPIRMISNCFNFVAPKGFVYHYDVHIVSKGHSVTRDPAIAAAATSSAMRGEEVNIKCPERNIKIINLMMNSNENFRGRHPAYDGMKNLYSREPLTIGEELKCNVVLEDDDNAASPDDLRGRSETFDVIIKPVQKPDTPGCGISMDTLHALYASKDTSVPQETVMALETILRDGPCKSFIPIEHSFYFPPAPPLGGGLDIWFGYEQSLQMMSLQSQMIYEEGARPLTSS</sequence>
<evidence type="ECO:0000313" key="3">
    <source>
        <dbReference type="EMBL" id="CAL1300882.1"/>
    </source>
</evidence>
<dbReference type="InterPro" id="IPR032474">
    <property type="entry name" value="Argonaute_N"/>
</dbReference>
<evidence type="ECO:0000259" key="2">
    <source>
        <dbReference type="Pfam" id="PF16486"/>
    </source>
</evidence>
<comment type="caution">
    <text evidence="3">The sequence shown here is derived from an EMBL/GenBank/DDBJ whole genome shotgun (WGS) entry which is preliminary data.</text>
</comment>
<name>A0AAV2BYP5_9ARAC</name>
<feature type="domain" description="Protein argonaute N-terminal" evidence="2">
    <location>
        <begin position="146"/>
        <end position="315"/>
    </location>
</feature>
<keyword evidence="4" id="KW-1185">Reference proteome</keyword>
<dbReference type="PANTHER" id="PTHR22891">
    <property type="entry name" value="EUKARYOTIC TRANSLATION INITIATION FACTOR 2C"/>
    <property type="match status" value="1"/>
</dbReference>
<accession>A0AAV2BYP5</accession>
<evidence type="ECO:0000256" key="1">
    <source>
        <dbReference type="SAM" id="MobiDB-lite"/>
    </source>
</evidence>
<reference evidence="3 4" key="1">
    <citation type="submission" date="2024-04" db="EMBL/GenBank/DDBJ databases">
        <authorList>
            <person name="Rising A."/>
            <person name="Reimegard J."/>
            <person name="Sonavane S."/>
            <person name="Akerstrom W."/>
            <person name="Nylinder S."/>
            <person name="Hedman E."/>
            <person name="Kallberg Y."/>
        </authorList>
    </citation>
    <scope>NUCLEOTIDE SEQUENCE [LARGE SCALE GENOMIC DNA]</scope>
</reference>
<dbReference type="Pfam" id="PF16486">
    <property type="entry name" value="ArgoN"/>
    <property type="match status" value="1"/>
</dbReference>
<dbReference type="Proteomes" id="UP001497382">
    <property type="component" value="Unassembled WGS sequence"/>
</dbReference>
<protein>
    <recommendedName>
        <fullName evidence="2">Protein argonaute N-terminal domain-containing protein</fullName>
    </recommendedName>
</protein>
<feature type="region of interest" description="Disordered" evidence="1">
    <location>
        <begin position="1"/>
        <end position="57"/>
    </location>
</feature>
<proteinExistence type="predicted"/>